<sequence>MRGKQSISQQVAQLPLFLLIFGLFSASMIIPAVFAVVTDDLLASRSFFYACLLGVIVFTMIAIAHAGRTPRHGTLGPLLSLFSSFVFLPVILAIPFLEALPTTRFINVYFDMVSSITTTGAALFDDPGRLSDTLHLWRAQVAWMGGLMMWIAASAILAPLHLGGFEVTSQAEPGNTDSKRSSMGQVNPRTRLLRSTYALAPTYLALTLLLWLLLIANGDRSLVAVSHAMSVMATSGISPLGGTHDTGVGFGSEAVMMLFMLFSLSRLTFSKDTITATQGGLWTDPEFRMGLALIIGVPLILFTRHFLGAFDVEASTEANESSSALWGAMFTVTSFLTTTGFVSASWGQAQSWSGLETPGLILMGLALVGGGVATTAGGVKLLRVFALYRNGVRELERLVHPHSVSGAGAVGRRLQSNGAFIAWIFFMLFALSLAGVTLLLTLVGAPFEDAMVMSVATLATTGPLIEFAADAPIALIELSDVAKMILCGAMVLGRLETLAIIALLTPNLWRG</sequence>
<dbReference type="AlphaFoldDB" id="A0A0F9TZQ7"/>
<dbReference type="GO" id="GO:0005886">
    <property type="term" value="C:plasma membrane"/>
    <property type="evidence" value="ECO:0007669"/>
    <property type="project" value="UniProtKB-SubCell"/>
</dbReference>
<accession>A0A0F9TZQ7</accession>
<feature type="transmembrane region" description="Helical" evidence="9">
    <location>
        <begin position="289"/>
        <end position="312"/>
    </location>
</feature>
<dbReference type="EMBL" id="LAZR01000921">
    <property type="protein sequence ID" value="KKN54596.1"/>
    <property type="molecule type" value="Genomic_DNA"/>
</dbReference>
<keyword evidence="8 9" id="KW-0472">Membrane</keyword>
<keyword evidence="3" id="KW-0813">Transport</keyword>
<protein>
    <recommendedName>
        <fullName evidence="11">Trk system potassium uptake protein TrkH</fullName>
    </recommendedName>
</protein>
<keyword evidence="5 9" id="KW-0812">Transmembrane</keyword>
<evidence type="ECO:0000256" key="3">
    <source>
        <dbReference type="ARBA" id="ARBA00022448"/>
    </source>
</evidence>
<organism evidence="10">
    <name type="scientific">marine sediment metagenome</name>
    <dbReference type="NCBI Taxonomy" id="412755"/>
    <lineage>
        <taxon>unclassified sequences</taxon>
        <taxon>metagenomes</taxon>
        <taxon>ecological metagenomes</taxon>
    </lineage>
</organism>
<evidence type="ECO:0000256" key="5">
    <source>
        <dbReference type="ARBA" id="ARBA00022692"/>
    </source>
</evidence>
<comment type="caution">
    <text evidence="10">The sequence shown here is derived from an EMBL/GenBank/DDBJ whole genome shotgun (WGS) entry which is preliminary data.</text>
</comment>
<comment type="subcellular location">
    <subcellularLocation>
        <location evidence="1">Cell membrane</location>
        <topology evidence="1">Multi-pass membrane protein</topology>
    </subcellularLocation>
</comment>
<keyword evidence="6 9" id="KW-1133">Transmembrane helix</keyword>
<gene>
    <name evidence="10" type="ORF">LCGC14_0590610</name>
</gene>
<evidence type="ECO:0008006" key="11">
    <source>
        <dbReference type="Google" id="ProtNLM"/>
    </source>
</evidence>
<evidence type="ECO:0000256" key="4">
    <source>
        <dbReference type="ARBA" id="ARBA00022475"/>
    </source>
</evidence>
<feature type="transmembrane region" description="Helical" evidence="9">
    <location>
        <begin position="197"/>
        <end position="216"/>
    </location>
</feature>
<name>A0A0F9TZQ7_9ZZZZ</name>
<evidence type="ECO:0000256" key="2">
    <source>
        <dbReference type="ARBA" id="ARBA00009137"/>
    </source>
</evidence>
<dbReference type="PANTHER" id="PTHR32024">
    <property type="entry name" value="TRK SYSTEM POTASSIUM UPTAKE PROTEIN TRKG-RELATED"/>
    <property type="match status" value="1"/>
</dbReference>
<dbReference type="GO" id="GO:0008324">
    <property type="term" value="F:monoatomic cation transmembrane transporter activity"/>
    <property type="evidence" value="ECO:0007669"/>
    <property type="project" value="InterPro"/>
</dbReference>
<keyword evidence="7" id="KW-0406">Ion transport</keyword>
<reference evidence="10" key="1">
    <citation type="journal article" date="2015" name="Nature">
        <title>Complex archaea that bridge the gap between prokaryotes and eukaryotes.</title>
        <authorList>
            <person name="Spang A."/>
            <person name="Saw J.H."/>
            <person name="Jorgensen S.L."/>
            <person name="Zaremba-Niedzwiedzka K."/>
            <person name="Martijn J."/>
            <person name="Lind A.E."/>
            <person name="van Eijk R."/>
            <person name="Schleper C."/>
            <person name="Guy L."/>
            <person name="Ettema T.J."/>
        </authorList>
    </citation>
    <scope>NUCLEOTIDE SEQUENCE</scope>
</reference>
<feature type="transmembrane region" description="Helical" evidence="9">
    <location>
        <begin position="12"/>
        <end position="34"/>
    </location>
</feature>
<feature type="transmembrane region" description="Helical" evidence="9">
    <location>
        <begin position="359"/>
        <end position="379"/>
    </location>
</feature>
<dbReference type="InterPro" id="IPR003445">
    <property type="entry name" value="Cat_transpt"/>
</dbReference>
<dbReference type="GO" id="GO:0030001">
    <property type="term" value="P:metal ion transport"/>
    <property type="evidence" value="ECO:0007669"/>
    <property type="project" value="UniProtKB-ARBA"/>
</dbReference>
<evidence type="ECO:0000256" key="1">
    <source>
        <dbReference type="ARBA" id="ARBA00004651"/>
    </source>
</evidence>
<feature type="transmembrane region" description="Helical" evidence="9">
    <location>
        <begin position="420"/>
        <end position="444"/>
    </location>
</feature>
<feature type="transmembrane region" description="Helical" evidence="9">
    <location>
        <begin position="46"/>
        <end position="66"/>
    </location>
</feature>
<evidence type="ECO:0000313" key="10">
    <source>
        <dbReference type="EMBL" id="KKN54596.1"/>
    </source>
</evidence>
<feature type="transmembrane region" description="Helical" evidence="9">
    <location>
        <begin position="78"/>
        <end position="97"/>
    </location>
</feature>
<evidence type="ECO:0000256" key="9">
    <source>
        <dbReference type="SAM" id="Phobius"/>
    </source>
</evidence>
<feature type="transmembrane region" description="Helical" evidence="9">
    <location>
        <begin position="324"/>
        <end position="347"/>
    </location>
</feature>
<evidence type="ECO:0000256" key="6">
    <source>
        <dbReference type="ARBA" id="ARBA00022989"/>
    </source>
</evidence>
<dbReference type="Pfam" id="PF02386">
    <property type="entry name" value="TrkH"/>
    <property type="match status" value="1"/>
</dbReference>
<keyword evidence="4" id="KW-1003">Cell membrane</keyword>
<feature type="transmembrane region" description="Helical" evidence="9">
    <location>
        <begin position="248"/>
        <end position="269"/>
    </location>
</feature>
<comment type="similarity">
    <text evidence="2">Belongs to the TrkH potassium transport family.</text>
</comment>
<evidence type="ECO:0000256" key="8">
    <source>
        <dbReference type="ARBA" id="ARBA00023136"/>
    </source>
</evidence>
<feature type="transmembrane region" description="Helical" evidence="9">
    <location>
        <begin position="141"/>
        <end position="160"/>
    </location>
</feature>
<proteinExistence type="inferred from homology"/>
<evidence type="ECO:0000256" key="7">
    <source>
        <dbReference type="ARBA" id="ARBA00023065"/>
    </source>
</evidence>
<dbReference type="PANTHER" id="PTHR32024:SF2">
    <property type="entry name" value="TRK SYSTEM POTASSIUM UPTAKE PROTEIN TRKG-RELATED"/>
    <property type="match status" value="1"/>
</dbReference>